<dbReference type="Proteomes" id="UP000218327">
    <property type="component" value="Unassembled WGS sequence"/>
</dbReference>
<evidence type="ECO:0000256" key="6">
    <source>
        <dbReference type="ARBA" id="ARBA00023274"/>
    </source>
</evidence>
<dbReference type="InterPro" id="IPR036510">
    <property type="entry name" value="Ribosomal_bS20_sf"/>
</dbReference>
<proteinExistence type="inferred from homology"/>
<dbReference type="PANTHER" id="PTHR33398">
    <property type="entry name" value="30S RIBOSOMAL PROTEIN S20"/>
    <property type="match status" value="1"/>
</dbReference>
<dbReference type="GO" id="GO:0005829">
    <property type="term" value="C:cytosol"/>
    <property type="evidence" value="ECO:0007669"/>
    <property type="project" value="TreeGrafter"/>
</dbReference>
<feature type="compositionally biased region" description="Basic residues" evidence="9">
    <location>
        <begin position="7"/>
        <end position="22"/>
    </location>
</feature>
<evidence type="ECO:0000256" key="4">
    <source>
        <dbReference type="ARBA" id="ARBA00022884"/>
    </source>
</evidence>
<sequence>MANSPQARKRAKQGETRRRHNASFRSMVRTQLKKVDAAIQTGDHAAATDAYNAAVPVIDRMADRGILHKNKAARHKSRLNTAVKALK</sequence>
<dbReference type="AlphaFoldDB" id="A0A2A5B2T6"/>
<evidence type="ECO:0000256" key="3">
    <source>
        <dbReference type="ARBA" id="ARBA00022730"/>
    </source>
</evidence>
<dbReference type="NCBIfam" id="TIGR00029">
    <property type="entry name" value="S20"/>
    <property type="match status" value="1"/>
</dbReference>
<evidence type="ECO:0000256" key="7">
    <source>
        <dbReference type="ARBA" id="ARBA00035136"/>
    </source>
</evidence>
<comment type="caution">
    <text evidence="10">The sequence shown here is derived from an EMBL/GenBank/DDBJ whole genome shotgun (WGS) entry which is preliminary data.</text>
</comment>
<dbReference type="InterPro" id="IPR002583">
    <property type="entry name" value="Ribosomal_bS20"/>
</dbReference>
<dbReference type="Pfam" id="PF01649">
    <property type="entry name" value="Ribosomal_S20p"/>
    <property type="match status" value="1"/>
</dbReference>
<dbReference type="SUPFAM" id="SSF46992">
    <property type="entry name" value="Ribosomal protein S20"/>
    <property type="match status" value="1"/>
</dbReference>
<evidence type="ECO:0000256" key="8">
    <source>
        <dbReference type="HAMAP-Rule" id="MF_00500"/>
    </source>
</evidence>
<keyword evidence="3 8" id="KW-0699">rRNA-binding</keyword>
<comment type="similarity">
    <text evidence="2 8">Belongs to the bacterial ribosomal protein bS20 family.</text>
</comment>
<comment type="function">
    <text evidence="1 8">Binds directly to 16S ribosomal RNA.</text>
</comment>
<evidence type="ECO:0000313" key="10">
    <source>
        <dbReference type="EMBL" id="PCJ25877.1"/>
    </source>
</evidence>
<evidence type="ECO:0000256" key="2">
    <source>
        <dbReference type="ARBA" id="ARBA00007634"/>
    </source>
</evidence>
<evidence type="ECO:0000256" key="9">
    <source>
        <dbReference type="SAM" id="MobiDB-lite"/>
    </source>
</evidence>
<dbReference type="Gene3D" id="1.20.58.110">
    <property type="entry name" value="Ribosomal protein S20"/>
    <property type="match status" value="1"/>
</dbReference>
<evidence type="ECO:0000313" key="11">
    <source>
        <dbReference type="Proteomes" id="UP000218327"/>
    </source>
</evidence>
<gene>
    <name evidence="8" type="primary">rpsT</name>
    <name evidence="10" type="ORF">COA96_06420</name>
</gene>
<organism evidence="10 11">
    <name type="scientific">SAR86 cluster bacterium</name>
    <dbReference type="NCBI Taxonomy" id="2030880"/>
    <lineage>
        <taxon>Bacteria</taxon>
        <taxon>Pseudomonadati</taxon>
        <taxon>Pseudomonadota</taxon>
        <taxon>Gammaproteobacteria</taxon>
        <taxon>SAR86 cluster</taxon>
    </lineage>
</organism>
<keyword evidence="4 8" id="KW-0694">RNA-binding</keyword>
<dbReference type="HAMAP" id="MF_00500">
    <property type="entry name" value="Ribosomal_bS20"/>
    <property type="match status" value="1"/>
</dbReference>
<reference evidence="11" key="1">
    <citation type="submission" date="2017-08" db="EMBL/GenBank/DDBJ databases">
        <title>A dynamic microbial community with high functional redundancy inhabits the cold, oxic subseafloor aquifer.</title>
        <authorList>
            <person name="Tully B.J."/>
            <person name="Wheat C.G."/>
            <person name="Glazer B.T."/>
            <person name="Huber J.A."/>
        </authorList>
    </citation>
    <scope>NUCLEOTIDE SEQUENCE [LARGE SCALE GENOMIC DNA]</scope>
</reference>
<dbReference type="PANTHER" id="PTHR33398:SF1">
    <property type="entry name" value="SMALL RIBOSOMAL SUBUNIT PROTEIN BS20C"/>
    <property type="match status" value="1"/>
</dbReference>
<keyword evidence="6 8" id="KW-0687">Ribonucleoprotein</keyword>
<accession>A0A2A5B2T6</accession>
<dbReference type="EMBL" id="NVVJ01000014">
    <property type="protein sequence ID" value="PCJ25877.1"/>
    <property type="molecule type" value="Genomic_DNA"/>
</dbReference>
<evidence type="ECO:0000256" key="1">
    <source>
        <dbReference type="ARBA" id="ARBA00003134"/>
    </source>
</evidence>
<dbReference type="FunFam" id="1.20.58.110:FF:000001">
    <property type="entry name" value="30S ribosomal protein S20"/>
    <property type="match status" value="1"/>
</dbReference>
<keyword evidence="5 8" id="KW-0689">Ribosomal protein</keyword>
<dbReference type="GO" id="GO:0015935">
    <property type="term" value="C:small ribosomal subunit"/>
    <property type="evidence" value="ECO:0007669"/>
    <property type="project" value="TreeGrafter"/>
</dbReference>
<evidence type="ECO:0000256" key="5">
    <source>
        <dbReference type="ARBA" id="ARBA00022980"/>
    </source>
</evidence>
<dbReference type="GO" id="GO:0003735">
    <property type="term" value="F:structural constituent of ribosome"/>
    <property type="evidence" value="ECO:0007669"/>
    <property type="project" value="InterPro"/>
</dbReference>
<name>A0A2A5B2T6_9GAMM</name>
<dbReference type="GO" id="GO:0006412">
    <property type="term" value="P:translation"/>
    <property type="evidence" value="ECO:0007669"/>
    <property type="project" value="UniProtKB-UniRule"/>
</dbReference>
<dbReference type="GO" id="GO:0070181">
    <property type="term" value="F:small ribosomal subunit rRNA binding"/>
    <property type="evidence" value="ECO:0007669"/>
    <property type="project" value="TreeGrafter"/>
</dbReference>
<feature type="region of interest" description="Disordered" evidence="9">
    <location>
        <begin position="1"/>
        <end position="24"/>
    </location>
</feature>
<protein>
    <recommendedName>
        <fullName evidence="7 8">Small ribosomal subunit protein bS20</fullName>
    </recommendedName>
</protein>